<evidence type="ECO:0000256" key="2">
    <source>
        <dbReference type="ARBA" id="ARBA00023002"/>
    </source>
</evidence>
<dbReference type="FunFam" id="3.40.50.720:FF:000084">
    <property type="entry name" value="Short-chain dehydrogenase reductase"/>
    <property type="match status" value="1"/>
</dbReference>
<dbReference type="SUPFAM" id="SSF51735">
    <property type="entry name" value="NAD(P)-binding Rossmann-fold domains"/>
    <property type="match status" value="1"/>
</dbReference>
<proteinExistence type="inferred from homology"/>
<dbReference type="EMBL" id="CM032181">
    <property type="protein sequence ID" value="KAG7098799.1"/>
    <property type="molecule type" value="Genomic_DNA"/>
</dbReference>
<dbReference type="OrthoDB" id="5327538at2759"/>
<evidence type="ECO:0000256" key="1">
    <source>
        <dbReference type="ARBA" id="ARBA00006484"/>
    </source>
</evidence>
<dbReference type="PRINTS" id="PR00080">
    <property type="entry name" value="SDRFAMILY"/>
</dbReference>
<comment type="similarity">
    <text evidence="1">Belongs to the short-chain dehydrogenases/reductases (SDR) family.</text>
</comment>
<dbReference type="PRINTS" id="PR00081">
    <property type="entry name" value="GDHRDH"/>
</dbReference>
<dbReference type="AlphaFoldDB" id="A0A9P7V1X4"/>
<dbReference type="InterPro" id="IPR002347">
    <property type="entry name" value="SDR_fam"/>
</dbReference>
<dbReference type="KEGG" id="more:E1B28_000704"/>
<keyword evidence="4" id="KW-1185">Reference proteome</keyword>
<reference evidence="3" key="1">
    <citation type="journal article" date="2021" name="Genome Biol. Evol.">
        <title>The assembled and annotated genome of the fairy-ring fungus Marasmius oreades.</title>
        <authorList>
            <person name="Hiltunen M."/>
            <person name="Ament-Velasquez S.L."/>
            <person name="Johannesson H."/>
        </authorList>
    </citation>
    <scope>NUCLEOTIDE SEQUENCE</scope>
    <source>
        <strain evidence="3">03SP1</strain>
    </source>
</reference>
<comment type="caution">
    <text evidence="3">The sequence shown here is derived from an EMBL/GenBank/DDBJ whole genome shotgun (WGS) entry which is preliminary data.</text>
</comment>
<gene>
    <name evidence="3" type="ORF">E1B28_000704</name>
</gene>
<keyword evidence="2" id="KW-0560">Oxidoreductase</keyword>
<evidence type="ECO:0000313" key="4">
    <source>
        <dbReference type="Proteomes" id="UP001049176"/>
    </source>
</evidence>
<accession>A0A9P7V1X4</accession>
<dbReference type="GO" id="GO:0016614">
    <property type="term" value="F:oxidoreductase activity, acting on CH-OH group of donors"/>
    <property type="evidence" value="ECO:0007669"/>
    <property type="project" value="UniProtKB-ARBA"/>
</dbReference>
<dbReference type="Pfam" id="PF13561">
    <property type="entry name" value="adh_short_C2"/>
    <property type="match status" value="1"/>
</dbReference>
<dbReference type="PANTHER" id="PTHR48107">
    <property type="entry name" value="NADPH-DEPENDENT ALDEHYDE REDUCTASE-LIKE PROTEIN, CHLOROPLASTIC-RELATED"/>
    <property type="match status" value="1"/>
</dbReference>
<dbReference type="Proteomes" id="UP001049176">
    <property type="component" value="Chromosome 1"/>
</dbReference>
<dbReference type="Gene3D" id="3.40.50.720">
    <property type="entry name" value="NAD(P)-binding Rossmann-like Domain"/>
    <property type="match status" value="1"/>
</dbReference>
<dbReference type="PANTHER" id="PTHR48107:SF7">
    <property type="entry name" value="RE15974P"/>
    <property type="match status" value="1"/>
</dbReference>
<dbReference type="GeneID" id="66069780"/>
<organism evidence="3 4">
    <name type="scientific">Marasmius oreades</name>
    <name type="common">fairy-ring Marasmius</name>
    <dbReference type="NCBI Taxonomy" id="181124"/>
    <lineage>
        <taxon>Eukaryota</taxon>
        <taxon>Fungi</taxon>
        <taxon>Dikarya</taxon>
        <taxon>Basidiomycota</taxon>
        <taxon>Agaricomycotina</taxon>
        <taxon>Agaricomycetes</taxon>
        <taxon>Agaricomycetidae</taxon>
        <taxon>Agaricales</taxon>
        <taxon>Marasmiineae</taxon>
        <taxon>Marasmiaceae</taxon>
        <taxon>Marasmius</taxon>
    </lineage>
</organism>
<sequence length="252" mass="26529">MALPLAGKVALVTGSSRSIGASIAKRLAQDGANVVINYATSADAASEVADEINAGKKGKAVIIQGDVTTLDEGKRVLHETVKQLGRIDFLILSAGLMGSKVMNDVDEDFFDHHMNINVRTPLFMIKEAIPLLPAPGGRIILFSSSLTKASGVLPNALVYLASKGAVEQMSRVLAKDLGGKGITVNTVSPGPTDTTLFRNGKPESVIQFIAAQNPHKRLGHPDEIAPIIAFLCNPEAGWINGQNILVNGGFVV</sequence>
<dbReference type="InterPro" id="IPR036291">
    <property type="entry name" value="NAD(P)-bd_dom_sf"/>
</dbReference>
<name>A0A9P7V1X4_9AGAR</name>
<protein>
    <submittedName>
        <fullName evidence="3">Secondary metabolism biosynthetic enzyme</fullName>
    </submittedName>
</protein>
<evidence type="ECO:0000313" key="3">
    <source>
        <dbReference type="EMBL" id="KAG7098799.1"/>
    </source>
</evidence>
<dbReference type="RefSeq" id="XP_043015269.1">
    <property type="nucleotide sequence ID" value="XM_043146566.1"/>
</dbReference>